<comment type="caution">
    <text evidence="1">The sequence shown here is derived from an EMBL/GenBank/DDBJ whole genome shotgun (WGS) entry which is preliminary data.</text>
</comment>
<evidence type="ECO:0000313" key="1">
    <source>
        <dbReference type="EMBL" id="KAF6204985.1"/>
    </source>
</evidence>
<accession>A0A6A4JRX2</accession>
<protein>
    <submittedName>
        <fullName evidence="1">Uncharacterized protein</fullName>
    </submittedName>
</protein>
<gene>
    <name evidence="1" type="ORF">GE061_019152</name>
</gene>
<sequence length="529" mass="62790">MYLKVRAKLNEDAKVVDPVCPKISESFGVRDCIFEKGDRQRDLNSKRKYVHQECKQKKTFERYPTNDPHFEAEPTYKNIFKNARNNRKPPDVREEVILLNEPSCMDNSEFTASTIISMVRESSSPAKPCELMADEENNYLLEVRERRRLSKKMNSQDHSRLDFELDDVTAMFQSVPMKTVMHDNLDDQIDLTKAIIGERLTRVDPEDEMKGLNYMKHKMLGNIDKIDEFQEKFIDERWRRKFDLEKIEHSDYLDSTDESEIYISESSSLCSQDSMGTSVDLRNRHPKKSRIPYVEEVHQMKESHFEKISRKWEKVVKKNLIEPNLNLTPIFRGLYTDVRLRSANKFYQGILESLNDKYEKMYHKKLIPYKYRLREWNKKNDEMTSKADDLFFKRRMFESANLVNIPYPEEPKLIDYTPTKHLTDNQRVRLKRIMKDIENREEDGLTDWRKEALVEEYVNLRPIIKTKAKCHSKSKPTSRKRLISKDQSLTKSKMVNFSQLGTDSSTFFFPRRQSQVATQVIKKYFPMGV</sequence>
<proteinExistence type="predicted"/>
<dbReference type="EMBL" id="WIXP02000009">
    <property type="protein sequence ID" value="KAF6204985.1"/>
    <property type="molecule type" value="Genomic_DNA"/>
</dbReference>
<dbReference type="Proteomes" id="UP000466442">
    <property type="component" value="Linkage Group LG9"/>
</dbReference>
<keyword evidence="2" id="KW-1185">Reference proteome</keyword>
<name>A0A6A4JRX2_APOLU</name>
<dbReference type="AlphaFoldDB" id="A0A6A4JRX2"/>
<evidence type="ECO:0000313" key="2">
    <source>
        <dbReference type="Proteomes" id="UP000466442"/>
    </source>
</evidence>
<reference evidence="1" key="1">
    <citation type="journal article" date="2021" name="Mol. Ecol. Resour.">
        <title>Apolygus lucorum genome provides insights into omnivorousness and mesophyll feeding.</title>
        <authorList>
            <person name="Liu Y."/>
            <person name="Liu H."/>
            <person name="Wang H."/>
            <person name="Huang T."/>
            <person name="Liu B."/>
            <person name="Yang B."/>
            <person name="Yin L."/>
            <person name="Li B."/>
            <person name="Zhang Y."/>
            <person name="Zhang S."/>
            <person name="Jiang F."/>
            <person name="Zhang X."/>
            <person name="Ren Y."/>
            <person name="Wang B."/>
            <person name="Wang S."/>
            <person name="Lu Y."/>
            <person name="Wu K."/>
            <person name="Fan W."/>
            <person name="Wang G."/>
        </authorList>
    </citation>
    <scope>NUCLEOTIDE SEQUENCE</scope>
    <source>
        <strain evidence="1">12Hb</strain>
    </source>
</reference>
<organism evidence="1 2">
    <name type="scientific">Apolygus lucorum</name>
    <name type="common">Small green plant bug</name>
    <name type="synonym">Lygocoris lucorum</name>
    <dbReference type="NCBI Taxonomy" id="248454"/>
    <lineage>
        <taxon>Eukaryota</taxon>
        <taxon>Metazoa</taxon>
        <taxon>Ecdysozoa</taxon>
        <taxon>Arthropoda</taxon>
        <taxon>Hexapoda</taxon>
        <taxon>Insecta</taxon>
        <taxon>Pterygota</taxon>
        <taxon>Neoptera</taxon>
        <taxon>Paraneoptera</taxon>
        <taxon>Hemiptera</taxon>
        <taxon>Heteroptera</taxon>
        <taxon>Panheteroptera</taxon>
        <taxon>Cimicomorpha</taxon>
        <taxon>Miridae</taxon>
        <taxon>Mirini</taxon>
        <taxon>Apolygus</taxon>
    </lineage>
</organism>